<evidence type="ECO:0000313" key="2">
    <source>
        <dbReference type="Proteomes" id="UP000186817"/>
    </source>
</evidence>
<name>A0A1Q9CQU5_SYMMI</name>
<dbReference type="OrthoDB" id="415690at2759"/>
<evidence type="ECO:0000313" key="1">
    <source>
        <dbReference type="EMBL" id="OLP85291.1"/>
    </source>
</evidence>
<proteinExistence type="predicted"/>
<dbReference type="EMBL" id="LSRX01000984">
    <property type="protein sequence ID" value="OLP85291.1"/>
    <property type="molecule type" value="Genomic_DNA"/>
</dbReference>
<dbReference type="Proteomes" id="UP000186817">
    <property type="component" value="Unassembled WGS sequence"/>
</dbReference>
<reference evidence="1 2" key="1">
    <citation type="submission" date="2016-02" db="EMBL/GenBank/DDBJ databases">
        <title>Genome analysis of coral dinoflagellate symbionts highlights evolutionary adaptations to a symbiotic lifestyle.</title>
        <authorList>
            <person name="Aranda M."/>
            <person name="Li Y."/>
            <person name="Liew Y.J."/>
            <person name="Baumgarten S."/>
            <person name="Simakov O."/>
            <person name="Wilson M."/>
            <person name="Piel J."/>
            <person name="Ashoor H."/>
            <person name="Bougouffa S."/>
            <person name="Bajic V.B."/>
            <person name="Ryu T."/>
            <person name="Ravasi T."/>
            <person name="Bayer T."/>
            <person name="Micklem G."/>
            <person name="Kim H."/>
            <person name="Bhak J."/>
            <person name="Lajeunesse T.C."/>
            <person name="Voolstra C.R."/>
        </authorList>
    </citation>
    <scope>NUCLEOTIDE SEQUENCE [LARGE SCALE GENOMIC DNA]</scope>
    <source>
        <strain evidence="1 2">CCMP2467</strain>
    </source>
</reference>
<sequence>MRVFQLPRSTAQDVDKLLGKRGTPSDRHTLAREDLLAKLASVRQRLSSKSCAWDEITAMTQWVLGGILGYGPLLGVPSPADLHREDAALHRLLHASLGVRSTAERVSFSASRSVGGLGAPLVTELLVSAVAADLQVLLNGTSQAAEVARDSLRLALHCPPAQLHCHQGMLLSALHLLAGYGLYLSLSTDRFICRLLDNLAPPNPHPLHGPYLPTRFQAAAQFARCSVTANAVRTAWQQAIAQGIPPNRWGEAIVWRNLLPEHAPVSHSACATAARKALAQSHSDWLVECSIFHVPACPVPDEEWSVQAWDDPWSPGCDLRSNHLLSPEPPGAAYLSHEDQALYGDGGYSPSVGATFCCQARGFGAAGEYWNTSSWASRMLSGRLPARYGWEPSTIHTAELQALVCSLRFRAMDRWHLLVFDRSSLAHALRVSIEGSLHQLLALSCCPLVLHLKRVLQQLGRHWTGNAPSPSWRQHQEAFPQHWNSSTAIDGRPVVTSRIAFQHQGVVGLDIKSHQSGPPAPFPILVQGNEVQDQGCDAARRLPLPGNIRVPSGGPFAWYSDEGHMVTSPIRVHVRNKLRQASAEAWGQRAVQGQMPRLITEVFRPALDPALYTRCAFSESWYRWALSTDHTPHDLSAIAFRCQRAIGGSWTERVHAHEDVAALARHWSQHAQWPSTRTCPLCRSGPGTPRHVVMACGALAPLVDMLRDDIEAELQQVRPFDILVAAAQKWRTHVEPSLLPAETELYASLRQPGALHAELRQFSKRRAAALPAVRVVKCLLLGLRRIRFEYQARLTAWLSLCRAALPPPPPEVAAEQAGAPSRDALQAWLTTGSGLRSMQELRWALLPPRAAVARLQSAYPRSRLSADSLLAKLFENSGAVLQDSPSRASLHAAAVHLPTTNHVLLDLWRLRPSRAHDRAFPLPLVPQPQSRALCFLQLQPSLPWAMYRRVPALAPDLLAHLQAASTLVQPGAGSAAALPPNLRLKHVRRWTLAFIRHHNGASVPTLQAELRREEPAADHGLVDRLLLLAARALCAEGLARLEHDFLHPLPV</sequence>
<protein>
    <submittedName>
        <fullName evidence="1">Uncharacterized protein</fullName>
    </submittedName>
</protein>
<gene>
    <name evidence="1" type="ORF">AK812_SmicGene33713</name>
</gene>
<organism evidence="1 2">
    <name type="scientific">Symbiodinium microadriaticum</name>
    <name type="common">Dinoflagellate</name>
    <name type="synonym">Zooxanthella microadriatica</name>
    <dbReference type="NCBI Taxonomy" id="2951"/>
    <lineage>
        <taxon>Eukaryota</taxon>
        <taxon>Sar</taxon>
        <taxon>Alveolata</taxon>
        <taxon>Dinophyceae</taxon>
        <taxon>Suessiales</taxon>
        <taxon>Symbiodiniaceae</taxon>
        <taxon>Symbiodinium</taxon>
    </lineage>
</organism>
<keyword evidence="2" id="KW-1185">Reference proteome</keyword>
<comment type="caution">
    <text evidence="1">The sequence shown here is derived from an EMBL/GenBank/DDBJ whole genome shotgun (WGS) entry which is preliminary data.</text>
</comment>
<accession>A0A1Q9CQU5</accession>
<dbReference type="AlphaFoldDB" id="A0A1Q9CQU5"/>